<name>A0A2U3NDE3_9MYCO</name>
<dbReference type="Pfam" id="PF04072">
    <property type="entry name" value="LCM"/>
    <property type="match status" value="1"/>
</dbReference>
<accession>A0A2U3NDE3</accession>
<keyword evidence="5 6" id="KW-0949">S-adenosyl-L-methionine</keyword>
<keyword evidence="4 7" id="KW-0808">Transferase</keyword>
<sequence length="313" mass="34963">MSSLRTHDDTWDIKTSVGSTAVMVAAARAVETERPDPLIRDPYARLLVSNAGAGVLWEAMLDPEIAAKVEALDEDSAAHLHHMRGYQAVRTHFFDTFFTDAVAAGIRQIVILASGLDSRAYRLDWPAGTTVYELDQPEVLAYKSTTLADNGVQPSADRREVAIDLRQDWPAALRAAGFDPTQRTAWLAEGLLMYLPADAQDRLFTLIGELSPPGSRVSAETAPNHAEERRQQMRERFKKVADEIGLEETVDVGELMYRDEDRADVTEWLNEHGWRATAEHSIDAMRRLGRFIENVPLADDKDAFSDFVVAERL</sequence>
<evidence type="ECO:0000256" key="2">
    <source>
        <dbReference type="ARBA" id="ARBA00008138"/>
    </source>
</evidence>
<reference evidence="7 8" key="1">
    <citation type="submission" date="2017-01" db="EMBL/GenBank/DDBJ databases">
        <authorList>
            <consortium name="Urmite Genomes"/>
        </authorList>
    </citation>
    <scope>NUCLEOTIDE SEQUENCE [LARGE SCALE GENOMIC DNA]</scope>
    <source>
        <strain evidence="7 8">AB308</strain>
    </source>
</reference>
<comment type="similarity">
    <text evidence="2 6">Belongs to the UPF0677 family.</text>
</comment>
<keyword evidence="8" id="KW-1185">Reference proteome</keyword>
<dbReference type="Proteomes" id="UP000241595">
    <property type="component" value="Unassembled WGS sequence"/>
</dbReference>
<dbReference type="PANTHER" id="PTHR43619">
    <property type="entry name" value="S-ADENOSYL-L-METHIONINE-DEPENDENT METHYLTRANSFERASE YKTD-RELATED"/>
    <property type="match status" value="1"/>
</dbReference>
<proteinExistence type="inferred from homology"/>
<dbReference type="PANTHER" id="PTHR43619:SF2">
    <property type="entry name" value="S-ADENOSYL-L-METHIONINE-DEPENDENT METHYLTRANSFERASES SUPERFAMILY PROTEIN"/>
    <property type="match status" value="1"/>
</dbReference>
<dbReference type="EC" id="2.1.1.-" evidence="6"/>
<evidence type="ECO:0000256" key="1">
    <source>
        <dbReference type="ARBA" id="ARBA00003907"/>
    </source>
</evidence>
<dbReference type="Gene3D" id="3.40.50.150">
    <property type="entry name" value="Vaccinia Virus protein VP39"/>
    <property type="match status" value="1"/>
</dbReference>
<dbReference type="EMBL" id="FTRV01000013">
    <property type="protein sequence ID" value="SPM29526.1"/>
    <property type="molecule type" value="Genomic_DNA"/>
</dbReference>
<dbReference type="SUPFAM" id="SSF53335">
    <property type="entry name" value="S-adenosyl-L-methionine-dependent methyltransferases"/>
    <property type="match status" value="1"/>
</dbReference>
<gene>
    <name evidence="7" type="ORF">MTAB308_3018</name>
</gene>
<keyword evidence="3 6" id="KW-0489">Methyltransferase</keyword>
<dbReference type="InterPro" id="IPR007213">
    <property type="entry name" value="Ppm1/Ppm2/Tcmp"/>
</dbReference>
<dbReference type="OrthoDB" id="9806164at2"/>
<dbReference type="InterPro" id="IPR011610">
    <property type="entry name" value="SAM_mthyl_Trfase_ML2640-like"/>
</dbReference>
<dbReference type="NCBIfam" id="TIGR00027">
    <property type="entry name" value="mthyl_TIGR00027"/>
    <property type="match status" value="1"/>
</dbReference>
<dbReference type="STRING" id="1841859.GCA_900157385_03018"/>
<protein>
    <recommendedName>
        <fullName evidence="6">S-adenosyl-L-methionine-dependent methyltransferase</fullName>
        <ecNumber evidence="6">2.1.1.-</ecNumber>
    </recommendedName>
</protein>
<dbReference type="InterPro" id="IPR029063">
    <property type="entry name" value="SAM-dependent_MTases_sf"/>
</dbReference>
<comment type="function">
    <text evidence="1 6">Exhibits S-adenosyl-L-methionine-dependent methyltransferase activity.</text>
</comment>
<evidence type="ECO:0000313" key="7">
    <source>
        <dbReference type="EMBL" id="SPM29526.1"/>
    </source>
</evidence>
<dbReference type="FunFam" id="3.40.50.150:FF:000152">
    <property type="entry name" value="S-adenosyl-L-methionine-dependent methyltransferase"/>
    <property type="match status" value="1"/>
</dbReference>
<dbReference type="AlphaFoldDB" id="A0A2U3NDE3"/>
<evidence type="ECO:0000256" key="6">
    <source>
        <dbReference type="RuleBase" id="RU362030"/>
    </source>
</evidence>
<evidence type="ECO:0000313" key="8">
    <source>
        <dbReference type="Proteomes" id="UP000241595"/>
    </source>
</evidence>
<organism evidence="7 8">
    <name type="scientific">Mycobacterium terramassiliense</name>
    <dbReference type="NCBI Taxonomy" id="1841859"/>
    <lineage>
        <taxon>Bacteria</taxon>
        <taxon>Bacillati</taxon>
        <taxon>Actinomycetota</taxon>
        <taxon>Actinomycetes</taxon>
        <taxon>Mycobacteriales</taxon>
        <taxon>Mycobacteriaceae</taxon>
        <taxon>Mycobacterium</taxon>
    </lineage>
</organism>
<evidence type="ECO:0000256" key="3">
    <source>
        <dbReference type="ARBA" id="ARBA00022603"/>
    </source>
</evidence>
<dbReference type="GO" id="GO:0008168">
    <property type="term" value="F:methyltransferase activity"/>
    <property type="evidence" value="ECO:0007669"/>
    <property type="project" value="UniProtKB-UniRule"/>
</dbReference>
<evidence type="ECO:0000256" key="4">
    <source>
        <dbReference type="ARBA" id="ARBA00022679"/>
    </source>
</evidence>
<dbReference type="GO" id="GO:0032259">
    <property type="term" value="P:methylation"/>
    <property type="evidence" value="ECO:0007669"/>
    <property type="project" value="UniProtKB-KW"/>
</dbReference>
<evidence type="ECO:0000256" key="5">
    <source>
        <dbReference type="ARBA" id="ARBA00022691"/>
    </source>
</evidence>
<dbReference type="RefSeq" id="WP_077100294.1">
    <property type="nucleotide sequence ID" value="NZ_LT717701.1"/>
</dbReference>